<dbReference type="PANTHER" id="PTHR30121:SF6">
    <property type="entry name" value="SLR6007 PROTEIN"/>
    <property type="match status" value="1"/>
</dbReference>
<organism evidence="1 2">
    <name type="scientific">Caproicibacterium argilliputei</name>
    <dbReference type="NCBI Taxonomy" id="3030016"/>
    <lineage>
        <taxon>Bacteria</taxon>
        <taxon>Bacillati</taxon>
        <taxon>Bacillota</taxon>
        <taxon>Clostridia</taxon>
        <taxon>Eubacteriales</taxon>
        <taxon>Oscillospiraceae</taxon>
        <taxon>Caproicibacterium</taxon>
    </lineage>
</organism>
<dbReference type="KEGG" id="carl:PXC00_00410"/>
<dbReference type="EMBL" id="CP135996">
    <property type="protein sequence ID" value="WOC32362.1"/>
    <property type="molecule type" value="Genomic_DNA"/>
</dbReference>
<dbReference type="RefSeq" id="WP_275844933.1">
    <property type="nucleotide sequence ID" value="NZ_CP135996.1"/>
</dbReference>
<dbReference type="Proteomes" id="UP001300604">
    <property type="component" value="Chromosome"/>
</dbReference>
<evidence type="ECO:0008006" key="3">
    <source>
        <dbReference type="Google" id="ProtNLM"/>
    </source>
</evidence>
<dbReference type="SUPFAM" id="SSF52540">
    <property type="entry name" value="P-loop containing nucleoside triphosphate hydrolases"/>
    <property type="match status" value="1"/>
</dbReference>
<name>A0AA97DAC5_9FIRM</name>
<dbReference type="Gene3D" id="3.40.50.300">
    <property type="entry name" value="P-loop containing nucleotide triphosphate hydrolases"/>
    <property type="match status" value="2"/>
</dbReference>
<sequence>MAEKIKKKKAAKKAEPTRLQLMPQFVDNDPVFAKKHGYNPFLISRTQPGGNLSFKSDRYIETGDGYVCCIHLYGLPKTVRTFWLQQIMGMEGVFTTLDVAPADLKEIKKRLTRSITEVESRDNKNDEEQIESQNRYELLRNMLEGIITESEVVKMVHLRIYASNRNKNELDKTCRTIIEKLESEEYQAAIFLDETEPEYRALFQPYTTQIKEINHRKGLGCPASAVALGYPFNVERLDDPWGMYLGFTRTDGNVFLDTFRKTSQRLSYDGVVAGKKGSGKSTLLKMLMKMNAIIGNYIRVLDLTGEFTKLGVTLGGTVVYMDGSQYCLNPLEIFKSAEDDSVNFSRHLSKLNMLYSFLAPDSTNDIRNEFEEYCRLLYESTGIWSPESHAEGSQMTGLPPEAYPTFGDLLQLIRSDLYEDFASKQENTKLSESKRQRLESIELTVQSLVNAYPQMFNRHTSIPNLTNEQIVVFNVQNLANMKEGIFYAQLFNILSLMLDDMVTIGGNSKAEFEAQGSDKSCIKDLTKLMLILDESHEYINTKNPLVLDYMIEILRQDRKYFTGLWFASQSIRDFAPEEAGIDKLKTLFELAQYKFIMQHDSNALPLIAKVFANEITPSQVERIPQFIRGEAILLYGEDSLNMITDPSNEDLKLFEGGA</sequence>
<gene>
    <name evidence="1" type="ORF">PXC00_00410</name>
</gene>
<dbReference type="AlphaFoldDB" id="A0AA97DAC5"/>
<protein>
    <recommendedName>
        <fullName evidence="3">TraG P-loop domain-containing protein</fullName>
    </recommendedName>
</protein>
<reference evidence="1 2" key="1">
    <citation type="submission" date="2024-06" db="EMBL/GenBank/DDBJ databases">
        <title>Caproicibacterium argilliputei sp. nov, a novel caproic acid producing anaerobic bacterium isolated from pit mud.</title>
        <authorList>
            <person name="Xia S."/>
        </authorList>
    </citation>
    <scope>NUCLEOTIDE SEQUENCE [LARGE SCALE GENOMIC DNA]</scope>
    <source>
        <strain evidence="1 2">ZCY20-5</strain>
    </source>
</reference>
<dbReference type="PANTHER" id="PTHR30121">
    <property type="entry name" value="UNCHARACTERIZED PROTEIN YJGR-RELATED"/>
    <property type="match status" value="1"/>
</dbReference>
<keyword evidence="2" id="KW-1185">Reference proteome</keyword>
<accession>A0AA97DAC5</accession>
<evidence type="ECO:0000313" key="2">
    <source>
        <dbReference type="Proteomes" id="UP001300604"/>
    </source>
</evidence>
<reference evidence="2" key="2">
    <citation type="submission" date="2024-06" db="EMBL/GenBank/DDBJ databases">
        <title>Caproicibacterium argilliputei sp. nov, a novel caproic acid producing anaerobic bacterium isolated from pit mud.</title>
        <authorList>
            <person name="Zeng C."/>
        </authorList>
    </citation>
    <scope>NUCLEOTIDE SEQUENCE [LARGE SCALE GENOMIC DNA]</scope>
    <source>
        <strain evidence="2">ZCY20-5</strain>
    </source>
</reference>
<reference evidence="2" key="3">
    <citation type="submission" date="2024-06" db="EMBL/GenBank/DDBJ databases">
        <authorList>
            <person name="Zeng C."/>
        </authorList>
    </citation>
    <scope>NUCLEOTIDE SEQUENCE [LARGE SCALE GENOMIC DNA]</scope>
    <source>
        <strain evidence="2">ZCY20-5</strain>
    </source>
</reference>
<evidence type="ECO:0000313" key="1">
    <source>
        <dbReference type="EMBL" id="WOC32362.1"/>
    </source>
</evidence>
<proteinExistence type="predicted"/>
<dbReference type="InterPro" id="IPR027417">
    <property type="entry name" value="P-loop_NTPase"/>
</dbReference>
<dbReference type="InterPro" id="IPR051162">
    <property type="entry name" value="T4SS_component"/>
</dbReference>